<gene>
    <name evidence="7" type="primary">Piso0_004177</name>
    <name evidence="7" type="ORF">GNLVRS01_PISO0K11142g</name>
    <name evidence="8" type="ORF">GNLVRS01_PISO0L11143g</name>
</gene>
<evidence type="ECO:0000256" key="5">
    <source>
        <dbReference type="SAM" id="MobiDB-lite"/>
    </source>
</evidence>
<evidence type="ECO:0000259" key="6">
    <source>
        <dbReference type="Pfam" id="PF25455"/>
    </source>
</evidence>
<evidence type="ECO:0000313" key="8">
    <source>
        <dbReference type="EMBL" id="CCE84626.1"/>
    </source>
</evidence>
<dbReference type="Gene3D" id="3.30.1360.120">
    <property type="entry name" value="Probable tRNA modification gtpase trme, domain 1"/>
    <property type="match status" value="1"/>
</dbReference>
<protein>
    <submittedName>
        <fullName evidence="7">Piso0_004177 protein</fullName>
    </submittedName>
</protein>
<evidence type="ECO:0000256" key="1">
    <source>
        <dbReference type="ARBA" id="ARBA00004305"/>
    </source>
</evidence>
<dbReference type="InParanoid" id="G8YAL2"/>
<reference evidence="9" key="2">
    <citation type="journal article" date="2012" name="G3 (Bethesda)">
        <title>Pichia sorbitophila, an interspecies yeast hybrid reveals early steps of genome resolution following polyploidization.</title>
        <authorList>
            <person name="Leh Louis V."/>
            <person name="Despons L."/>
            <person name="Friedrich A."/>
            <person name="Martin T."/>
            <person name="Durrens P."/>
            <person name="Casaregola S."/>
            <person name="Neuveglise C."/>
            <person name="Fairhead C."/>
            <person name="Marck C."/>
            <person name="Cruz J.A."/>
            <person name="Straub M.L."/>
            <person name="Kugler V."/>
            <person name="Sacerdot C."/>
            <person name="Uzunov Z."/>
            <person name="Thierry A."/>
            <person name="Weiss S."/>
            <person name="Bleykasten C."/>
            <person name="De Montigny J."/>
            <person name="Jacques N."/>
            <person name="Jung P."/>
            <person name="Lemaire M."/>
            <person name="Mallet S."/>
            <person name="Morel G."/>
            <person name="Richard G.F."/>
            <person name="Sarkar A."/>
            <person name="Savel G."/>
            <person name="Schacherer J."/>
            <person name="Seret M.L."/>
            <person name="Talla E."/>
            <person name="Samson G."/>
            <person name="Jubin C."/>
            <person name="Poulain J."/>
            <person name="Vacherie B."/>
            <person name="Barbe V."/>
            <person name="Pelletier E."/>
            <person name="Sherman D.J."/>
            <person name="Westhof E."/>
            <person name="Weissenbach J."/>
            <person name="Baret P.V."/>
            <person name="Wincker P."/>
            <person name="Gaillardin C."/>
            <person name="Dujon B."/>
            <person name="Souciet J.L."/>
        </authorList>
    </citation>
    <scope>NUCLEOTIDE SEQUENCE [LARGE SCALE GENOMIC DNA]</scope>
    <source>
        <strain evidence="9">ATCC MYA-4447 / BCRC 22081 / CBS 7064 / NBRC 10061 / NRRL Y-12695</strain>
    </source>
</reference>
<sequence length="458" mass="51338">MCIAKSGISNLGKSIISISGADSCKFLNGLITTRLLPNVVKKKQHTISESENRHAELTKIIDTNQNWGLMHEDIYDPDNNILIRRDGLNSMFLNSKGRVITDNFIYANPFNLLDKNFESTAQKPAYLIEVDKIHTSQLMMLFKLHKLSAKVDIKEESDIYSYYYYNDTPEFDALLEEVQEKYFLTFDPKSAANNTDSFLKSNMIFNSNYASNIVGFAIDNRIPNFGLKLLTNKPLTHDNDGLSFNDIFSSQFSESFETPVACSPEVIKKRRIINGLFEAQDAPKGTSLLPFEINLDFTNGLSLDKGCYVGQELTIRTFNNGVIRKRIVPVQFFKLNDQNISQINSSMAPKASGTDDVVQEIGDLSPSVLSTLEVTPLIDEKPPQENKPSPSPFGTSTVTRKRKNTSGKILTIQGNVGFFLVNLADIKNNSLFKVEIPCLSGGIKQIGLKVFQPSWWPE</sequence>
<dbReference type="OMA" id="FEYGDAP"/>
<dbReference type="eggNOG" id="KOG2929">
    <property type="taxonomic scope" value="Eukaryota"/>
</dbReference>
<accession>G8YAL2</accession>
<keyword evidence="2" id="KW-0809">Transit peptide</keyword>
<feature type="compositionally biased region" description="Polar residues" evidence="5">
    <location>
        <begin position="386"/>
        <end position="398"/>
    </location>
</feature>
<dbReference type="HOGENOM" id="CLU_007884_7_3_1"/>
<proteinExistence type="inferred from homology"/>
<comment type="similarity">
    <text evidence="4">Belongs to the GcvT family. CAF17/IBA57 subfamily.</text>
</comment>
<evidence type="ECO:0000256" key="3">
    <source>
        <dbReference type="ARBA" id="ARBA00023128"/>
    </source>
</evidence>
<dbReference type="InterPro" id="IPR057460">
    <property type="entry name" value="CAF17_C"/>
</dbReference>
<feature type="region of interest" description="Disordered" evidence="5">
    <location>
        <begin position="379"/>
        <end position="400"/>
    </location>
</feature>
<dbReference type="FunCoup" id="G8YAL2">
    <property type="interactions" value="491"/>
</dbReference>
<organism evidence="7 9">
    <name type="scientific">Pichia sorbitophila (strain ATCC MYA-4447 / BCRC 22081 / CBS 7064 / NBRC 10061 / NRRL Y-12695)</name>
    <name type="common">Hybrid yeast</name>
    <dbReference type="NCBI Taxonomy" id="559304"/>
    <lineage>
        <taxon>Eukaryota</taxon>
        <taxon>Fungi</taxon>
        <taxon>Dikarya</taxon>
        <taxon>Ascomycota</taxon>
        <taxon>Saccharomycotina</taxon>
        <taxon>Pichiomycetes</taxon>
        <taxon>Debaryomycetaceae</taxon>
        <taxon>Millerozyma</taxon>
    </lineage>
</organism>
<dbReference type="InterPro" id="IPR045179">
    <property type="entry name" value="YgfZ/GcvT"/>
</dbReference>
<dbReference type="GO" id="GO:0005759">
    <property type="term" value="C:mitochondrial matrix"/>
    <property type="evidence" value="ECO:0007669"/>
    <property type="project" value="UniProtKB-SubCell"/>
</dbReference>
<evidence type="ECO:0000313" key="9">
    <source>
        <dbReference type="Proteomes" id="UP000005222"/>
    </source>
</evidence>
<dbReference type="PANTHER" id="PTHR22602:SF0">
    <property type="entry name" value="TRANSFERASE CAF17, MITOCHONDRIAL-RELATED"/>
    <property type="match status" value="1"/>
</dbReference>
<dbReference type="PANTHER" id="PTHR22602">
    <property type="entry name" value="TRANSFERASE CAF17, MITOCHONDRIAL-RELATED"/>
    <property type="match status" value="1"/>
</dbReference>
<dbReference type="EMBL" id="FO082048">
    <property type="protein sequence ID" value="CCE84626.1"/>
    <property type="molecule type" value="Genomic_DNA"/>
</dbReference>
<keyword evidence="9" id="KW-1185">Reference proteome</keyword>
<dbReference type="EMBL" id="FO082049">
    <property type="protein sequence ID" value="CCE83595.1"/>
    <property type="molecule type" value="Genomic_DNA"/>
</dbReference>
<dbReference type="Pfam" id="PF25455">
    <property type="entry name" value="Beta-barrel_CAF17_C"/>
    <property type="match status" value="1"/>
</dbReference>
<keyword evidence="3" id="KW-0496">Mitochondrion</keyword>
<feature type="domain" description="CAF17 C-terminal" evidence="6">
    <location>
        <begin position="324"/>
        <end position="457"/>
    </location>
</feature>
<dbReference type="InterPro" id="IPR027266">
    <property type="entry name" value="TrmE/GcvT-like"/>
</dbReference>
<dbReference type="AlphaFoldDB" id="G8YAL2"/>
<evidence type="ECO:0000256" key="2">
    <source>
        <dbReference type="ARBA" id="ARBA00022946"/>
    </source>
</evidence>
<dbReference type="SUPFAM" id="SSF103025">
    <property type="entry name" value="Folate-binding domain"/>
    <property type="match status" value="1"/>
</dbReference>
<dbReference type="OrthoDB" id="191995at2759"/>
<dbReference type="GO" id="GO:0016226">
    <property type="term" value="P:iron-sulfur cluster assembly"/>
    <property type="evidence" value="ECO:0007669"/>
    <property type="project" value="TreeGrafter"/>
</dbReference>
<evidence type="ECO:0000313" key="7">
    <source>
        <dbReference type="EMBL" id="CCE83595.1"/>
    </source>
</evidence>
<name>G8YAL2_PICSO</name>
<evidence type="ECO:0000256" key="4">
    <source>
        <dbReference type="ARBA" id="ARBA00093447"/>
    </source>
</evidence>
<dbReference type="Proteomes" id="UP000005222">
    <property type="component" value="Chromosome L"/>
</dbReference>
<dbReference type="NCBIfam" id="TIGR03317">
    <property type="entry name" value="ygfZ_signature"/>
    <property type="match status" value="1"/>
</dbReference>
<dbReference type="STRING" id="559304.G8YAL2"/>
<dbReference type="Proteomes" id="UP000005222">
    <property type="component" value="Chromosome K"/>
</dbReference>
<dbReference type="InterPro" id="IPR017703">
    <property type="entry name" value="YgfZ/GCV_T_CS"/>
</dbReference>
<reference evidence="7" key="1">
    <citation type="submission" date="2011-10" db="EMBL/GenBank/DDBJ databases">
        <authorList>
            <person name="Genoscope - CEA"/>
        </authorList>
    </citation>
    <scope>NUCLEOTIDE SEQUENCE</scope>
</reference>
<comment type="subcellular location">
    <subcellularLocation>
        <location evidence="1">Mitochondrion matrix</location>
    </subcellularLocation>
</comment>